<dbReference type="Gene3D" id="3.60.20.10">
    <property type="entry name" value="Glutamine Phosphoribosylpyrophosphate, subunit 1, domain 1"/>
    <property type="match status" value="1"/>
</dbReference>
<organism evidence="10 11">
    <name type="scientific">Bonamia ostreae</name>
    <dbReference type="NCBI Taxonomy" id="126728"/>
    <lineage>
        <taxon>Eukaryota</taxon>
        <taxon>Sar</taxon>
        <taxon>Rhizaria</taxon>
        <taxon>Endomyxa</taxon>
        <taxon>Ascetosporea</taxon>
        <taxon>Haplosporida</taxon>
        <taxon>Bonamia</taxon>
    </lineage>
</organism>
<reference evidence="10 11" key="1">
    <citation type="journal article" date="2024" name="BMC Biol.">
        <title>Comparative genomics of Ascetosporea gives new insight into the evolutionary basis for animal parasitism in Rhizaria.</title>
        <authorList>
            <person name="Hiltunen Thoren M."/>
            <person name="Onut-Brannstrom I."/>
            <person name="Alfjorden A."/>
            <person name="Peckova H."/>
            <person name="Swords F."/>
            <person name="Hooper C."/>
            <person name="Holzer A.S."/>
            <person name="Bass D."/>
            <person name="Burki F."/>
        </authorList>
    </citation>
    <scope>NUCLEOTIDE SEQUENCE [LARGE SCALE GENOMIC DNA]</scope>
    <source>
        <strain evidence="10">20-A016</strain>
    </source>
</reference>
<comment type="caution">
    <text evidence="10">The sequence shown here is derived from an EMBL/GenBank/DDBJ whole genome shotgun (WGS) entry which is preliminary data.</text>
</comment>
<keyword evidence="11" id="KW-1185">Reference proteome</keyword>
<keyword evidence="9" id="KW-0539">Nucleus</keyword>
<keyword evidence="4" id="KW-0963">Cytoplasm</keyword>
<comment type="catalytic activity">
    <reaction evidence="1">
        <text>Cleavage of peptide bonds with very broad specificity.</text>
        <dbReference type="EC" id="3.4.25.1"/>
    </reaction>
</comment>
<evidence type="ECO:0000313" key="11">
    <source>
        <dbReference type="Proteomes" id="UP001439008"/>
    </source>
</evidence>
<dbReference type="PRINTS" id="PR00141">
    <property type="entry name" value="PROTEASOME"/>
</dbReference>
<keyword evidence="7 10" id="KW-0378">Hydrolase</keyword>
<dbReference type="Pfam" id="PF00227">
    <property type="entry name" value="Proteasome"/>
    <property type="match status" value="1"/>
</dbReference>
<keyword evidence="5" id="KW-0645">Protease</keyword>
<evidence type="ECO:0000256" key="2">
    <source>
        <dbReference type="ARBA" id="ARBA00004123"/>
    </source>
</evidence>
<evidence type="ECO:0000256" key="8">
    <source>
        <dbReference type="ARBA" id="ARBA00022942"/>
    </source>
</evidence>
<dbReference type="GO" id="GO:0016787">
    <property type="term" value="F:hydrolase activity"/>
    <property type="evidence" value="ECO:0007669"/>
    <property type="project" value="UniProtKB-KW"/>
</dbReference>
<evidence type="ECO:0000256" key="3">
    <source>
        <dbReference type="ARBA" id="ARBA00012039"/>
    </source>
</evidence>
<protein>
    <recommendedName>
        <fullName evidence="3">proteasome endopeptidase complex</fullName>
        <ecNumber evidence="3">3.4.25.1</ecNumber>
    </recommendedName>
</protein>
<dbReference type="Proteomes" id="UP001439008">
    <property type="component" value="Unassembled WGS sequence"/>
</dbReference>
<name>A0ABV2AF79_9EUKA</name>
<keyword evidence="8 10" id="KW-0647">Proteasome</keyword>
<dbReference type="InterPro" id="IPR029055">
    <property type="entry name" value="Ntn_hydrolases_N"/>
</dbReference>
<evidence type="ECO:0000313" key="10">
    <source>
        <dbReference type="EMBL" id="MES1918316.1"/>
    </source>
</evidence>
<sequence>MSFNYSKNKSIGFENVNRNKKFEKELNAKPQIRKTGTTICGAVFKNGVILGSDTRATSSSVVANKETVKIEYLADSIACAGAGTSADCSNVRKIMCSKLELLKMATKTQPRVAAAKRLIQRHLFEYQGYVSAYLIVGGADFTGGHLYDISATGAVFKVPFIADGSGCLAAMSMLEAGFRDDMEELEAIELVCKAVKAGINNDLGSGSNVDIHVLTTDGAKVLKGYFRTESGTVEIDSPVIPVGSTRVLGNEEILRESAVAMAD</sequence>
<proteinExistence type="predicted"/>
<gene>
    <name evidence="10" type="primary">PSMB7</name>
    <name evidence="10" type="ORF">MHBO_000300</name>
</gene>
<dbReference type="SUPFAM" id="SSF56235">
    <property type="entry name" value="N-terminal nucleophile aminohydrolases (Ntn hydrolases)"/>
    <property type="match status" value="1"/>
</dbReference>
<accession>A0ABV2AF79</accession>
<comment type="subcellular location">
    <subcellularLocation>
        <location evidence="2">Nucleus</location>
    </subcellularLocation>
</comment>
<dbReference type="InterPro" id="IPR023333">
    <property type="entry name" value="Proteasome_suB-type"/>
</dbReference>
<evidence type="ECO:0000256" key="1">
    <source>
        <dbReference type="ARBA" id="ARBA00001198"/>
    </source>
</evidence>
<dbReference type="PROSITE" id="PS51476">
    <property type="entry name" value="PROTEASOME_BETA_2"/>
    <property type="match status" value="1"/>
</dbReference>
<evidence type="ECO:0000256" key="6">
    <source>
        <dbReference type="ARBA" id="ARBA00022698"/>
    </source>
</evidence>
<dbReference type="EMBL" id="JBDODL010000041">
    <property type="protein sequence ID" value="MES1918316.1"/>
    <property type="molecule type" value="Genomic_DNA"/>
</dbReference>
<dbReference type="InterPro" id="IPR001353">
    <property type="entry name" value="Proteasome_sua/b"/>
</dbReference>
<dbReference type="PANTHER" id="PTHR32194">
    <property type="entry name" value="METALLOPROTEASE TLDD"/>
    <property type="match status" value="1"/>
</dbReference>
<dbReference type="InterPro" id="IPR000243">
    <property type="entry name" value="Pept_T1A_subB"/>
</dbReference>
<evidence type="ECO:0000256" key="4">
    <source>
        <dbReference type="ARBA" id="ARBA00022490"/>
    </source>
</evidence>
<dbReference type="EC" id="3.4.25.1" evidence="3"/>
<dbReference type="GO" id="GO:0000502">
    <property type="term" value="C:proteasome complex"/>
    <property type="evidence" value="ECO:0007669"/>
    <property type="project" value="UniProtKB-KW"/>
</dbReference>
<dbReference type="PANTHER" id="PTHR32194:SF4">
    <property type="entry name" value="PROTEASOME SUBUNIT BETA TYPE-7"/>
    <property type="match status" value="1"/>
</dbReference>
<keyword evidence="6" id="KW-0888">Threonine protease</keyword>
<evidence type="ECO:0000256" key="5">
    <source>
        <dbReference type="ARBA" id="ARBA00022670"/>
    </source>
</evidence>
<evidence type="ECO:0000256" key="9">
    <source>
        <dbReference type="ARBA" id="ARBA00023242"/>
    </source>
</evidence>
<evidence type="ECO:0000256" key="7">
    <source>
        <dbReference type="ARBA" id="ARBA00022801"/>
    </source>
</evidence>